<dbReference type="Proteomes" id="UP001179121">
    <property type="component" value="Chromosome"/>
</dbReference>
<keyword evidence="10" id="KW-0975">Bacterial flagellum</keyword>
<accession>A0AA86N1N6</accession>
<evidence type="ECO:0000313" key="13">
    <source>
        <dbReference type="EMBL" id="CAI4033009.1"/>
    </source>
</evidence>
<keyword evidence="8 12" id="KW-1133">Transmembrane helix</keyword>
<evidence type="ECO:0000256" key="11">
    <source>
        <dbReference type="ARBA" id="ARBA00023225"/>
    </source>
</evidence>
<name>A0AA86N1N6_9BACT</name>
<dbReference type="PROSITE" id="PS01060">
    <property type="entry name" value="FLIP_1"/>
    <property type="match status" value="1"/>
</dbReference>
<dbReference type="GO" id="GO:0009306">
    <property type="term" value="P:protein secretion"/>
    <property type="evidence" value="ECO:0007669"/>
    <property type="project" value="UniProtKB-UniRule"/>
</dbReference>
<comment type="subcellular location">
    <subcellularLocation>
        <location evidence="12">Cell membrane</location>
        <topology evidence="12">Multi-pass membrane protein</topology>
    </subcellularLocation>
    <subcellularLocation>
        <location evidence="12">Bacterial flagellum basal body</location>
    </subcellularLocation>
</comment>
<evidence type="ECO:0000256" key="10">
    <source>
        <dbReference type="ARBA" id="ARBA00023143"/>
    </source>
</evidence>
<evidence type="ECO:0000256" key="4">
    <source>
        <dbReference type="ARBA" id="ARBA00022475"/>
    </source>
</evidence>
<comment type="similarity">
    <text evidence="1 12">Belongs to the FliP/MopC/SpaP family.</text>
</comment>
<keyword evidence="13" id="KW-0966">Cell projection</keyword>
<dbReference type="GO" id="GO:0005886">
    <property type="term" value="C:plasma membrane"/>
    <property type="evidence" value="ECO:0007669"/>
    <property type="project" value="UniProtKB-SubCell"/>
</dbReference>
<evidence type="ECO:0000256" key="2">
    <source>
        <dbReference type="ARBA" id="ARBA00021714"/>
    </source>
</evidence>
<evidence type="ECO:0000256" key="3">
    <source>
        <dbReference type="ARBA" id="ARBA00022448"/>
    </source>
</evidence>
<evidence type="ECO:0000256" key="6">
    <source>
        <dbReference type="ARBA" id="ARBA00022795"/>
    </source>
</evidence>
<keyword evidence="3 12" id="KW-0813">Transport</keyword>
<dbReference type="GO" id="GO:0044781">
    <property type="term" value="P:bacterial-type flagellum organization"/>
    <property type="evidence" value="ECO:0007669"/>
    <property type="project" value="UniProtKB-UniRule"/>
</dbReference>
<dbReference type="PROSITE" id="PS01061">
    <property type="entry name" value="FLIP_2"/>
    <property type="match status" value="1"/>
</dbReference>
<evidence type="ECO:0000256" key="5">
    <source>
        <dbReference type="ARBA" id="ARBA00022692"/>
    </source>
</evidence>
<dbReference type="PANTHER" id="PTHR30587">
    <property type="entry name" value="FLAGELLAR BIOSYNTHETIC PROTEIN FLIP"/>
    <property type="match status" value="1"/>
</dbReference>
<evidence type="ECO:0000256" key="7">
    <source>
        <dbReference type="ARBA" id="ARBA00022927"/>
    </source>
</evidence>
<feature type="transmembrane region" description="Helical" evidence="12">
    <location>
        <begin position="67"/>
        <end position="95"/>
    </location>
</feature>
<dbReference type="EMBL" id="OX365700">
    <property type="protein sequence ID" value="CAI4033009.1"/>
    <property type="molecule type" value="Genomic_DNA"/>
</dbReference>
<gene>
    <name evidence="12" type="primary">fliP</name>
    <name evidence="13" type="ORF">DNFV4_03439</name>
</gene>
<comment type="function">
    <text evidence="12">Plays a role in the flagellum-specific transport system.</text>
</comment>
<evidence type="ECO:0000256" key="8">
    <source>
        <dbReference type="ARBA" id="ARBA00022989"/>
    </source>
</evidence>
<sequence length="272" mass="29641">MRTVSRSTVAPLLQRLGRPTRFGRLPLFGSLAVVLLLVSVCGSADAVAGDGPSLTIDLGRSGQGQVAVVLQVLALLTVLSLVPALFIMATSFTRIVIVLSFLRQAMGTQQVPPNQVLISLALFLTSFVMAPVGKAVYEDAVQPLMAERIGYEEAWTKASAPLRTFMLNQVREKDLELFIDLAKLPRVSSPAELPMQVVLPAFMLSELRIAFQIGFLIYIPFLIIDMVVASVLMSMGMMLLPPVMISLPFKLILFVLADGWYLVVGSMVKSFQ</sequence>
<keyword evidence="4 12" id="KW-1003">Cell membrane</keyword>
<evidence type="ECO:0000256" key="12">
    <source>
        <dbReference type="RuleBase" id="RU362069"/>
    </source>
</evidence>
<dbReference type="NCBIfam" id="TIGR01103">
    <property type="entry name" value="fliP"/>
    <property type="match status" value="1"/>
</dbReference>
<keyword evidence="13" id="KW-0969">Cilium</keyword>
<dbReference type="GO" id="GO:0009425">
    <property type="term" value="C:bacterial-type flagellum basal body"/>
    <property type="evidence" value="ECO:0007669"/>
    <property type="project" value="UniProtKB-SubCell"/>
</dbReference>
<feature type="transmembrane region" description="Helical" evidence="12">
    <location>
        <begin position="239"/>
        <end position="263"/>
    </location>
</feature>
<feature type="transmembrane region" description="Helical" evidence="12">
    <location>
        <begin position="209"/>
        <end position="232"/>
    </location>
</feature>
<dbReference type="Pfam" id="PF00813">
    <property type="entry name" value="FliP"/>
    <property type="match status" value="1"/>
</dbReference>
<dbReference type="AlphaFoldDB" id="A0AA86N1N6"/>
<comment type="caution">
    <text evidence="12">Lacks conserved residue(s) required for the propagation of feature annotation.</text>
</comment>
<dbReference type="NCBIfam" id="NF009438">
    <property type="entry name" value="PRK12797.1"/>
    <property type="match status" value="1"/>
</dbReference>
<dbReference type="InterPro" id="IPR005837">
    <property type="entry name" value="FliP"/>
</dbReference>
<dbReference type="InterPro" id="IPR005838">
    <property type="entry name" value="T3SS_IM_P"/>
</dbReference>
<keyword evidence="7 12" id="KW-0653">Protein transport</keyword>
<keyword evidence="5 12" id="KW-0812">Transmembrane</keyword>
<evidence type="ECO:0000313" key="14">
    <source>
        <dbReference type="Proteomes" id="UP001179121"/>
    </source>
</evidence>
<keyword evidence="14" id="KW-1185">Reference proteome</keyword>
<dbReference type="PANTHER" id="PTHR30587:SF0">
    <property type="entry name" value="FLAGELLAR BIOSYNTHETIC PROTEIN FLIP"/>
    <property type="match status" value="1"/>
</dbReference>
<dbReference type="KEGG" id="nti:DNFV4_03439"/>
<proteinExistence type="inferred from homology"/>
<evidence type="ECO:0000256" key="9">
    <source>
        <dbReference type="ARBA" id="ARBA00023136"/>
    </source>
</evidence>
<dbReference type="PRINTS" id="PR01302">
    <property type="entry name" value="TYPE3IMPPROT"/>
</dbReference>
<keyword evidence="13" id="KW-0282">Flagellum</keyword>
<keyword evidence="11 12" id="KW-1006">Bacterial flagellum protein export</keyword>
<organism evidence="13 14">
    <name type="scientific">Nitrospira tepida</name>
    <dbReference type="NCBI Taxonomy" id="2973512"/>
    <lineage>
        <taxon>Bacteria</taxon>
        <taxon>Pseudomonadati</taxon>
        <taxon>Nitrospirota</taxon>
        <taxon>Nitrospiria</taxon>
        <taxon>Nitrospirales</taxon>
        <taxon>Nitrospiraceae</taxon>
        <taxon>Nitrospira</taxon>
    </lineage>
</organism>
<keyword evidence="6 12" id="KW-1005">Bacterial flagellum biogenesis</keyword>
<dbReference type="PRINTS" id="PR00951">
    <property type="entry name" value="FLGBIOSNFLIP"/>
</dbReference>
<reference evidence="13" key="1">
    <citation type="submission" date="2022-10" db="EMBL/GenBank/DDBJ databases">
        <authorList>
            <person name="Koch H."/>
        </authorList>
    </citation>
    <scope>NUCLEOTIDE SEQUENCE</scope>
    <source>
        <strain evidence="13">DNF</strain>
    </source>
</reference>
<evidence type="ECO:0000256" key="1">
    <source>
        <dbReference type="ARBA" id="ARBA00006257"/>
    </source>
</evidence>
<keyword evidence="9 12" id="KW-0472">Membrane</keyword>
<protein>
    <recommendedName>
        <fullName evidence="2 12">Flagellar biosynthetic protein FliP</fullName>
    </recommendedName>
</protein>